<dbReference type="Proteomes" id="UP000438983">
    <property type="component" value="Plasmid p1_PM101005"/>
</dbReference>
<dbReference type="Proteomes" id="UP001138621">
    <property type="component" value="Unassembled WGS sequence"/>
</dbReference>
<dbReference type="EMBL" id="CP046903">
    <property type="protein sequence ID" value="QGZ32801.1"/>
    <property type="molecule type" value="Genomic_DNA"/>
</dbReference>
<accession>A0A165SJP6</accession>
<protein>
    <submittedName>
        <fullName evidence="1">ASCH domain-containing protein</fullName>
    </submittedName>
</protein>
<evidence type="ECO:0000313" key="1">
    <source>
        <dbReference type="EMBL" id="MBA1306115.1"/>
    </source>
</evidence>
<reference evidence="2 3" key="1">
    <citation type="submission" date="2019-12" db="EMBL/GenBank/DDBJ databases">
        <title>Complete genome sequence of Pseudomonas stutzeri.</title>
        <authorList>
            <person name="Lim S.R."/>
            <person name="Kim J.H."/>
        </authorList>
    </citation>
    <scope>NUCLEOTIDE SEQUENCE [LARGE SCALE GENOMIC DNA]</scope>
    <source>
        <strain evidence="2 3">PM101005</strain>
        <plasmid evidence="3">p1_pm101005</plasmid>
        <plasmid evidence="2">p1_PM101005</plasmid>
    </source>
</reference>
<geneLocation type="plasmid" evidence="3">
    <name>p1_pm101005</name>
</geneLocation>
<evidence type="ECO:0000313" key="4">
    <source>
        <dbReference type="Proteomes" id="UP001138621"/>
    </source>
</evidence>
<gene>
    <name evidence="1" type="ORF">G7024_17125</name>
    <name evidence="2" type="ORF">GQA94_21985</name>
</gene>
<proteinExistence type="predicted"/>
<name>A0A165SJP6_STUST</name>
<reference evidence="1" key="2">
    <citation type="submission" date="2020-02" db="EMBL/GenBank/DDBJ databases">
        <title>Synteny-based analysis reveals conserved mechanism for high triclosan tolerance in Pseudomonas, as well as instances of horizontal transfer.</title>
        <authorList>
            <person name="Mcfarland A.G."/>
            <person name="Bertucci H.K."/>
            <person name="Litmann E."/>
            <person name="Shen J."/>
            <person name="Huttenhower C."/>
            <person name="Hartmann E.M."/>
        </authorList>
    </citation>
    <scope>NUCLEOTIDE SEQUENCE</scope>
    <source>
        <strain evidence="1">109A1</strain>
    </source>
</reference>
<keyword evidence="2" id="KW-0614">Plasmid</keyword>
<dbReference type="RefSeq" id="WP_019406406.1">
    <property type="nucleotide sequence ID" value="NZ_CP046903.1"/>
</dbReference>
<evidence type="ECO:0000313" key="2">
    <source>
        <dbReference type="EMBL" id="QGZ32801.1"/>
    </source>
</evidence>
<sequence length="91" mass="10636">MATLTLALKGEYFDAIKAGNKPEEFRLRTPYWRKRLEGRIYDRIELTKGYPARADETRRLSLPWKGYRVTTITHPHFGAEPVEVFAINVKL</sequence>
<dbReference type="OrthoDB" id="9133299at2"/>
<organism evidence="1 4">
    <name type="scientific">Stutzerimonas stutzeri</name>
    <name type="common">Pseudomonas stutzeri</name>
    <dbReference type="NCBI Taxonomy" id="316"/>
    <lineage>
        <taxon>Bacteria</taxon>
        <taxon>Pseudomonadati</taxon>
        <taxon>Pseudomonadota</taxon>
        <taxon>Gammaproteobacteria</taxon>
        <taxon>Pseudomonadales</taxon>
        <taxon>Pseudomonadaceae</taxon>
        <taxon>Stutzerimonas</taxon>
    </lineage>
</organism>
<evidence type="ECO:0000313" key="3">
    <source>
        <dbReference type="Proteomes" id="UP000438983"/>
    </source>
</evidence>
<geneLocation type="plasmid" evidence="2">
    <name>p1_PM101005</name>
</geneLocation>
<dbReference type="AlphaFoldDB" id="A0A165SJP6"/>
<dbReference type="EMBL" id="JAAMRD010000015">
    <property type="protein sequence ID" value="MBA1306115.1"/>
    <property type="molecule type" value="Genomic_DNA"/>
</dbReference>